<dbReference type="PROSITE" id="PS50977">
    <property type="entry name" value="HTH_TETR_2"/>
    <property type="match status" value="1"/>
</dbReference>
<evidence type="ECO:0000313" key="5">
    <source>
        <dbReference type="Proteomes" id="UP001218231"/>
    </source>
</evidence>
<name>A0ABY7U414_9SPHN</name>
<evidence type="ECO:0000256" key="1">
    <source>
        <dbReference type="ARBA" id="ARBA00023125"/>
    </source>
</evidence>
<accession>A0ABY7U414</accession>
<dbReference type="SUPFAM" id="SSF46689">
    <property type="entry name" value="Homeodomain-like"/>
    <property type="match status" value="1"/>
</dbReference>
<sequence length="201" mass="22905">MAEKKPYHRENLKRDLFEAGRDFVQKHGHHELSMRTLAQLASVSPGAAYHHFADRRAILLAVAIDGFERLLNQVIEPQETELSPVEMIKAGASRFVRFALENPYMIELMYESELTRPQIDPALHHYQEISHAKGVAVIRQFLPNISDKEADLRNITLWTSIYGLVSMINKGIIRPFENGKATIDDISDWVLERAARSTIGD</sequence>
<evidence type="ECO:0000256" key="2">
    <source>
        <dbReference type="PROSITE-ProRule" id="PRU00335"/>
    </source>
</evidence>
<geneLocation type="plasmid" evidence="4 5">
    <name>unnamed1</name>
</geneLocation>
<dbReference type="SUPFAM" id="SSF48498">
    <property type="entry name" value="Tetracyclin repressor-like, C-terminal domain"/>
    <property type="match status" value="1"/>
</dbReference>
<feature type="DNA-binding region" description="H-T-H motif" evidence="2">
    <location>
        <begin position="33"/>
        <end position="52"/>
    </location>
</feature>
<keyword evidence="1 2" id="KW-0238">DNA-binding</keyword>
<dbReference type="RefSeq" id="WP_273620333.1">
    <property type="nucleotide sequence ID" value="NZ_CP117418.1"/>
</dbReference>
<feature type="domain" description="HTH tetR-type" evidence="3">
    <location>
        <begin position="10"/>
        <end position="70"/>
    </location>
</feature>
<evidence type="ECO:0000313" key="4">
    <source>
        <dbReference type="EMBL" id="WCT80061.1"/>
    </source>
</evidence>
<dbReference type="InterPro" id="IPR050109">
    <property type="entry name" value="HTH-type_TetR-like_transc_reg"/>
</dbReference>
<dbReference type="PANTHER" id="PTHR30055">
    <property type="entry name" value="HTH-TYPE TRANSCRIPTIONAL REGULATOR RUTR"/>
    <property type="match status" value="1"/>
</dbReference>
<gene>
    <name evidence="4" type="ORF">PQ457_18560</name>
</gene>
<keyword evidence="4" id="KW-0614">Plasmid</keyword>
<dbReference type="Gene3D" id="1.10.357.10">
    <property type="entry name" value="Tetracycline Repressor, domain 2"/>
    <property type="match status" value="1"/>
</dbReference>
<dbReference type="InterPro" id="IPR001647">
    <property type="entry name" value="HTH_TetR"/>
</dbReference>
<protein>
    <submittedName>
        <fullName evidence="4">TetR/AcrR family transcriptional regulator</fullName>
    </submittedName>
</protein>
<dbReference type="InterPro" id="IPR009057">
    <property type="entry name" value="Homeodomain-like_sf"/>
</dbReference>
<organism evidence="4 5">
    <name type="scientific">Novosphingobium humi</name>
    <dbReference type="NCBI Taxonomy" id="2282397"/>
    <lineage>
        <taxon>Bacteria</taxon>
        <taxon>Pseudomonadati</taxon>
        <taxon>Pseudomonadota</taxon>
        <taxon>Alphaproteobacteria</taxon>
        <taxon>Sphingomonadales</taxon>
        <taxon>Sphingomonadaceae</taxon>
        <taxon>Novosphingobium</taxon>
    </lineage>
</organism>
<dbReference type="InterPro" id="IPR036271">
    <property type="entry name" value="Tet_transcr_reg_TetR-rel_C_sf"/>
</dbReference>
<proteinExistence type="predicted"/>
<keyword evidence="5" id="KW-1185">Reference proteome</keyword>
<dbReference type="PANTHER" id="PTHR30055:SF220">
    <property type="entry name" value="TETR-FAMILY REGULATORY PROTEIN"/>
    <property type="match status" value="1"/>
</dbReference>
<evidence type="ECO:0000259" key="3">
    <source>
        <dbReference type="PROSITE" id="PS50977"/>
    </source>
</evidence>
<dbReference type="Proteomes" id="UP001218231">
    <property type="component" value="Plasmid unnamed1"/>
</dbReference>
<dbReference type="EMBL" id="CP117418">
    <property type="protein sequence ID" value="WCT80061.1"/>
    <property type="molecule type" value="Genomic_DNA"/>
</dbReference>
<reference evidence="4 5" key="1">
    <citation type="submission" date="2023-02" db="EMBL/GenBank/DDBJ databases">
        <title>Genome sequence of Novosphingobium humi KACC 19094.</title>
        <authorList>
            <person name="Kim S."/>
            <person name="Heo J."/>
            <person name="Kwon S.-W."/>
        </authorList>
    </citation>
    <scope>NUCLEOTIDE SEQUENCE [LARGE SCALE GENOMIC DNA]</scope>
    <source>
        <strain evidence="4 5">KACC 19094</strain>
        <plasmid evidence="4 5">unnamed1</plasmid>
    </source>
</reference>
<dbReference type="Pfam" id="PF00440">
    <property type="entry name" value="TetR_N"/>
    <property type="match status" value="1"/>
</dbReference>